<dbReference type="PROSITE" id="PS50011">
    <property type="entry name" value="PROTEIN_KINASE_DOM"/>
    <property type="match status" value="1"/>
</dbReference>
<evidence type="ECO:0000256" key="8">
    <source>
        <dbReference type="ARBA" id="ARBA00022968"/>
    </source>
</evidence>
<dbReference type="EMBL" id="QJKK01000015">
    <property type="protein sequence ID" value="RAL21375.1"/>
    <property type="molecule type" value="Genomic_DNA"/>
</dbReference>
<keyword evidence="4" id="KW-0808">Transferase</keyword>
<dbReference type="PROSITE" id="PS00107">
    <property type="entry name" value="PROTEIN_KINASE_ATP"/>
    <property type="match status" value="1"/>
</dbReference>
<evidence type="ECO:0000256" key="5">
    <source>
        <dbReference type="ARBA" id="ARBA00022741"/>
    </source>
</evidence>
<keyword evidence="8" id="KW-0812">Transmembrane</keyword>
<evidence type="ECO:0000256" key="10">
    <source>
        <dbReference type="ARBA" id="ARBA00048679"/>
    </source>
</evidence>
<reference evidence="15 16" key="2">
    <citation type="submission" date="2018-06" db="EMBL/GenBank/DDBJ databases">
        <authorList>
            <person name="Zhirakovskaya E."/>
        </authorList>
    </citation>
    <scope>NUCLEOTIDE SEQUENCE [LARGE SCALE GENOMIC DNA]</scope>
    <source>
        <strain evidence="15 16">FBKL4.011</strain>
    </source>
</reference>
<dbReference type="PROSITE" id="PS00108">
    <property type="entry name" value="PROTEIN_KINASE_ST"/>
    <property type="match status" value="1"/>
</dbReference>
<evidence type="ECO:0000256" key="3">
    <source>
        <dbReference type="ARBA" id="ARBA00022544"/>
    </source>
</evidence>
<dbReference type="Gene3D" id="1.10.510.10">
    <property type="entry name" value="Transferase(Phosphotransferase) domain 1"/>
    <property type="match status" value="1"/>
</dbReference>
<evidence type="ECO:0000256" key="9">
    <source>
        <dbReference type="ARBA" id="ARBA00047899"/>
    </source>
</evidence>
<keyword evidence="6 15" id="KW-0418">Kinase</keyword>
<dbReference type="InterPro" id="IPR011009">
    <property type="entry name" value="Kinase-like_dom_sf"/>
</dbReference>
<dbReference type="GO" id="GO:0007165">
    <property type="term" value="P:signal transduction"/>
    <property type="evidence" value="ECO:0007669"/>
    <property type="project" value="UniProtKB-ARBA"/>
</dbReference>
<evidence type="ECO:0000256" key="13">
    <source>
        <dbReference type="PROSITE-ProRule" id="PRU10141"/>
    </source>
</evidence>
<feature type="binding site" evidence="13">
    <location>
        <position position="39"/>
    </location>
    <ligand>
        <name>ATP</name>
        <dbReference type="ChEBI" id="CHEBI:30616"/>
    </ligand>
</feature>
<dbReference type="PANTHER" id="PTHR43289">
    <property type="entry name" value="MITOGEN-ACTIVATED PROTEIN KINASE KINASE KINASE 20-RELATED"/>
    <property type="match status" value="1"/>
</dbReference>
<evidence type="ECO:0000313" key="15">
    <source>
        <dbReference type="EMBL" id="RAL21375.1"/>
    </source>
</evidence>
<dbReference type="SMART" id="SM00220">
    <property type="entry name" value="S_TKc"/>
    <property type="match status" value="1"/>
</dbReference>
<dbReference type="AlphaFoldDB" id="A0A364K187"/>
<dbReference type="GO" id="GO:0005524">
    <property type="term" value="F:ATP binding"/>
    <property type="evidence" value="ECO:0007669"/>
    <property type="project" value="UniProtKB-UniRule"/>
</dbReference>
<feature type="domain" description="Protein kinase" evidence="14">
    <location>
        <begin position="10"/>
        <end position="272"/>
    </location>
</feature>
<evidence type="ECO:0000256" key="6">
    <source>
        <dbReference type="ARBA" id="ARBA00022777"/>
    </source>
</evidence>
<dbReference type="GO" id="GO:0004674">
    <property type="term" value="F:protein serine/threonine kinase activity"/>
    <property type="evidence" value="ECO:0007669"/>
    <property type="project" value="UniProtKB-KW"/>
</dbReference>
<evidence type="ECO:0000256" key="4">
    <source>
        <dbReference type="ARBA" id="ARBA00022679"/>
    </source>
</evidence>
<dbReference type="FunFam" id="3.30.200.20:FF:000035">
    <property type="entry name" value="Serine/threonine protein kinase Stk1"/>
    <property type="match status" value="1"/>
</dbReference>
<evidence type="ECO:0000256" key="7">
    <source>
        <dbReference type="ARBA" id="ARBA00022840"/>
    </source>
</evidence>
<evidence type="ECO:0000313" key="16">
    <source>
        <dbReference type="Proteomes" id="UP000251213"/>
    </source>
</evidence>
<keyword evidence="16" id="KW-1185">Reference proteome</keyword>
<comment type="catalytic activity">
    <reaction evidence="10">
        <text>L-seryl-[protein] + ATP = O-phospho-L-seryl-[protein] + ADP + H(+)</text>
        <dbReference type="Rhea" id="RHEA:17989"/>
        <dbReference type="Rhea" id="RHEA-COMP:9863"/>
        <dbReference type="Rhea" id="RHEA-COMP:11604"/>
        <dbReference type="ChEBI" id="CHEBI:15378"/>
        <dbReference type="ChEBI" id="CHEBI:29999"/>
        <dbReference type="ChEBI" id="CHEBI:30616"/>
        <dbReference type="ChEBI" id="CHEBI:83421"/>
        <dbReference type="ChEBI" id="CHEBI:456216"/>
        <dbReference type="EC" id="2.7.11.1"/>
    </reaction>
</comment>
<protein>
    <recommendedName>
        <fullName evidence="12">Serine/threonine-protein kinase PrkC</fullName>
        <ecNumber evidence="1">2.7.11.1</ecNumber>
    </recommendedName>
</protein>
<dbReference type="InterPro" id="IPR008271">
    <property type="entry name" value="Ser/Thr_kinase_AS"/>
</dbReference>
<dbReference type="SUPFAM" id="SSF56112">
    <property type="entry name" value="Protein kinase-like (PK-like)"/>
    <property type="match status" value="1"/>
</dbReference>
<dbReference type="GO" id="GO:0009847">
    <property type="term" value="P:spore germination"/>
    <property type="evidence" value="ECO:0007669"/>
    <property type="project" value="UniProtKB-ARBA"/>
</dbReference>
<dbReference type="PANTHER" id="PTHR43289:SF34">
    <property type="entry name" value="SERINE_THREONINE-PROTEIN KINASE YBDM-RELATED"/>
    <property type="match status" value="1"/>
</dbReference>
<keyword evidence="5 13" id="KW-0547">Nucleotide-binding</keyword>
<gene>
    <name evidence="15" type="ORF">DL897_16685</name>
</gene>
<dbReference type="RefSeq" id="WP_113660258.1">
    <property type="nucleotide sequence ID" value="NZ_KZ845677.1"/>
</dbReference>
<organism evidence="15 16">
    <name type="scientific">Thermoflavimicrobium daqui</name>
    <dbReference type="NCBI Taxonomy" id="2137476"/>
    <lineage>
        <taxon>Bacteria</taxon>
        <taxon>Bacillati</taxon>
        <taxon>Bacillota</taxon>
        <taxon>Bacilli</taxon>
        <taxon>Bacillales</taxon>
        <taxon>Thermoactinomycetaceae</taxon>
        <taxon>Thermoflavimicrobium</taxon>
    </lineage>
</organism>
<accession>A0A364K187</accession>
<evidence type="ECO:0000256" key="12">
    <source>
        <dbReference type="ARBA" id="ARBA00070041"/>
    </source>
</evidence>
<dbReference type="OrthoDB" id="9788659at2"/>
<keyword evidence="3" id="KW-0309">Germination</keyword>
<dbReference type="GO" id="GO:0071224">
    <property type="term" value="P:cellular response to peptidoglycan"/>
    <property type="evidence" value="ECO:0007669"/>
    <property type="project" value="UniProtKB-ARBA"/>
</dbReference>
<dbReference type="InterPro" id="IPR000719">
    <property type="entry name" value="Prot_kinase_dom"/>
</dbReference>
<dbReference type="InterPro" id="IPR017441">
    <property type="entry name" value="Protein_kinase_ATP_BS"/>
</dbReference>
<reference evidence="15 16" key="1">
    <citation type="submission" date="2018-06" db="EMBL/GenBank/DDBJ databases">
        <title>Thermoflavimicrobium daqus sp. nov., a thermophilic microbe isolated from Moutai-flavour Daqu.</title>
        <authorList>
            <person name="Wang X."/>
            <person name="Zhou H."/>
        </authorList>
    </citation>
    <scope>NUCLEOTIDE SEQUENCE [LARGE SCALE GENOMIC DNA]</scope>
    <source>
        <strain evidence="15 16">FBKL4.011</strain>
    </source>
</reference>
<evidence type="ECO:0000256" key="1">
    <source>
        <dbReference type="ARBA" id="ARBA00012513"/>
    </source>
</evidence>
<dbReference type="Proteomes" id="UP000251213">
    <property type="component" value="Unassembled WGS sequence"/>
</dbReference>
<dbReference type="Gene3D" id="3.30.200.20">
    <property type="entry name" value="Phosphorylase Kinase, domain 1"/>
    <property type="match status" value="1"/>
</dbReference>
<keyword evidence="7 13" id="KW-0067">ATP-binding</keyword>
<dbReference type="CDD" id="cd14014">
    <property type="entry name" value="STKc_PknB_like"/>
    <property type="match status" value="1"/>
</dbReference>
<evidence type="ECO:0000256" key="11">
    <source>
        <dbReference type="ARBA" id="ARBA00060432"/>
    </source>
</evidence>
<dbReference type="EC" id="2.7.11.1" evidence="1"/>
<proteinExistence type="predicted"/>
<dbReference type="Pfam" id="PF00069">
    <property type="entry name" value="Pkinase"/>
    <property type="match status" value="1"/>
</dbReference>
<sequence length="338" mass="38100">MEGRQLGGRYHVIRYIGGGGMASVYLAQDMVLDRYVAIKTLHEEYSNNWEFIQRFIREAKTVGRLSHPNVVSVYDTGVDNQVYYMVMEFIDGASLAHWIREKGPLSPFETISIAIHICNGLAHAHDHGIIHRDIKPHNILFTQNGQIKVSDFGISRFVESNTSLTQTGIVIGTVDYFSPEQARGLNLTCSSDLYSVGVVLYEMLTGRTPFSGTDFLSIALQHIQEPFPDPISINPHVPDKLRYIIHRATQKDPIQRYQSAYEMANDLQHALLELQNHQPMVANSGNMGHGHESSGTPSLIQQASEHAPKLIQELIQSKNPKKHFIVEAMKLLYKIIKK</sequence>
<comment type="catalytic activity">
    <reaction evidence="9">
        <text>L-threonyl-[protein] + ATP = O-phospho-L-threonyl-[protein] + ADP + H(+)</text>
        <dbReference type="Rhea" id="RHEA:46608"/>
        <dbReference type="Rhea" id="RHEA-COMP:11060"/>
        <dbReference type="Rhea" id="RHEA-COMP:11605"/>
        <dbReference type="ChEBI" id="CHEBI:15378"/>
        <dbReference type="ChEBI" id="CHEBI:30013"/>
        <dbReference type="ChEBI" id="CHEBI:30616"/>
        <dbReference type="ChEBI" id="CHEBI:61977"/>
        <dbReference type="ChEBI" id="CHEBI:456216"/>
        <dbReference type="EC" id="2.7.11.1"/>
    </reaction>
</comment>
<dbReference type="FunFam" id="1.10.510.10:FF:000021">
    <property type="entry name" value="Serine/threonine protein kinase"/>
    <property type="match status" value="1"/>
</dbReference>
<evidence type="ECO:0000256" key="2">
    <source>
        <dbReference type="ARBA" id="ARBA00022527"/>
    </source>
</evidence>
<name>A0A364K187_9BACL</name>
<evidence type="ECO:0000259" key="14">
    <source>
        <dbReference type="PROSITE" id="PS50011"/>
    </source>
</evidence>
<comment type="subcellular location">
    <subcellularLocation>
        <location evidence="11">Spore membrane</location>
        <topology evidence="11">Single-pass type II membrane protein</topology>
    </subcellularLocation>
</comment>
<comment type="caution">
    <text evidence="15">The sequence shown here is derived from an EMBL/GenBank/DDBJ whole genome shotgun (WGS) entry which is preliminary data.</text>
</comment>
<keyword evidence="8" id="KW-0735">Signal-anchor</keyword>
<keyword evidence="2 15" id="KW-0723">Serine/threonine-protein kinase</keyword>